<gene>
    <name evidence="2" type="ORF">ZOSMA_33G00710</name>
</gene>
<evidence type="ECO:0000256" key="1">
    <source>
        <dbReference type="SAM" id="MobiDB-lite"/>
    </source>
</evidence>
<feature type="region of interest" description="Disordered" evidence="1">
    <location>
        <begin position="72"/>
        <end position="92"/>
    </location>
</feature>
<organism evidence="2 3">
    <name type="scientific">Zostera marina</name>
    <name type="common">Eelgrass</name>
    <dbReference type="NCBI Taxonomy" id="29655"/>
    <lineage>
        <taxon>Eukaryota</taxon>
        <taxon>Viridiplantae</taxon>
        <taxon>Streptophyta</taxon>
        <taxon>Embryophyta</taxon>
        <taxon>Tracheophyta</taxon>
        <taxon>Spermatophyta</taxon>
        <taxon>Magnoliopsida</taxon>
        <taxon>Liliopsida</taxon>
        <taxon>Zosteraceae</taxon>
        <taxon>Zostera</taxon>
    </lineage>
</organism>
<sequence length="210" mass="23555">MGKVSLSVIFLSWGWFFLTNIYISYERSFEDGLGALIGGLAINNIEFFQLNTMDILSVLEYDENNDQNHKISANNDGVLTRKGNKNGSSTSSWNKMSSSGIIVKEFISIVEKDMVLASVSTNKKLPEEHVSRESEESVQTSDSFCRAKEKDQNAAREHQELRSKSVKNDAKGKGIKSSRVVPSLGEYKKKTITAKQITVEHKQKTINKKK</sequence>
<name>A0A0K9PA28_ZOSMR</name>
<dbReference type="Proteomes" id="UP000036987">
    <property type="component" value="Unassembled WGS sequence"/>
</dbReference>
<reference evidence="3" key="1">
    <citation type="journal article" date="2016" name="Nature">
        <title>The genome of the seagrass Zostera marina reveals angiosperm adaptation to the sea.</title>
        <authorList>
            <person name="Olsen J.L."/>
            <person name="Rouze P."/>
            <person name="Verhelst B."/>
            <person name="Lin Y.-C."/>
            <person name="Bayer T."/>
            <person name="Collen J."/>
            <person name="Dattolo E."/>
            <person name="De Paoli E."/>
            <person name="Dittami S."/>
            <person name="Maumus F."/>
            <person name="Michel G."/>
            <person name="Kersting A."/>
            <person name="Lauritano C."/>
            <person name="Lohaus R."/>
            <person name="Toepel M."/>
            <person name="Tonon T."/>
            <person name="Vanneste K."/>
            <person name="Amirebrahimi M."/>
            <person name="Brakel J."/>
            <person name="Bostroem C."/>
            <person name="Chovatia M."/>
            <person name="Grimwood J."/>
            <person name="Jenkins J.W."/>
            <person name="Jueterbock A."/>
            <person name="Mraz A."/>
            <person name="Stam W.T."/>
            <person name="Tice H."/>
            <person name="Bornberg-Bauer E."/>
            <person name="Green P.J."/>
            <person name="Pearson G.A."/>
            <person name="Procaccini G."/>
            <person name="Duarte C.M."/>
            <person name="Schmutz J."/>
            <person name="Reusch T.B.H."/>
            <person name="Van de Peer Y."/>
        </authorList>
    </citation>
    <scope>NUCLEOTIDE SEQUENCE [LARGE SCALE GENOMIC DNA]</scope>
    <source>
        <strain evidence="3">cv. Finnish</strain>
    </source>
</reference>
<feature type="compositionally biased region" description="Basic and acidic residues" evidence="1">
    <location>
        <begin position="145"/>
        <end position="172"/>
    </location>
</feature>
<dbReference type="AlphaFoldDB" id="A0A0K9PA28"/>
<accession>A0A0K9PA28</accession>
<feature type="region of interest" description="Disordered" evidence="1">
    <location>
        <begin position="125"/>
        <end position="181"/>
    </location>
</feature>
<evidence type="ECO:0000313" key="3">
    <source>
        <dbReference type="Proteomes" id="UP000036987"/>
    </source>
</evidence>
<evidence type="ECO:0000313" key="2">
    <source>
        <dbReference type="EMBL" id="KMZ65040.1"/>
    </source>
</evidence>
<comment type="caution">
    <text evidence="2">The sequence shown here is derived from an EMBL/GenBank/DDBJ whole genome shotgun (WGS) entry which is preliminary data.</text>
</comment>
<feature type="compositionally biased region" description="Basic and acidic residues" evidence="1">
    <location>
        <begin position="125"/>
        <end position="135"/>
    </location>
</feature>
<protein>
    <submittedName>
        <fullName evidence="2">Uncharacterized protein</fullName>
    </submittedName>
</protein>
<dbReference type="EMBL" id="LFYR01001077">
    <property type="protein sequence ID" value="KMZ65040.1"/>
    <property type="molecule type" value="Genomic_DNA"/>
</dbReference>
<keyword evidence="3" id="KW-1185">Reference proteome</keyword>
<proteinExistence type="predicted"/>